<comment type="caution">
    <text evidence="2">The sequence shown here is derived from an EMBL/GenBank/DDBJ whole genome shotgun (WGS) entry which is preliminary data.</text>
</comment>
<sequence>MEFEGTVYKIMPVTKGTSARGEWQRQDVVFEMNEGSFARKICVTFFNKPDDVARLKEGAAYTVSVNIESREYNGRWYTDIRAWRLQPKQAEVPGAGPMPDMPPIAEEPSYASSPAEVDDLPF</sequence>
<dbReference type="GeneID" id="79838348"/>
<accession>A0A5B5VTU3</accession>
<dbReference type="Pfam" id="PF11325">
    <property type="entry name" value="DUF3127"/>
    <property type="match status" value="1"/>
</dbReference>
<dbReference type="InterPro" id="IPR021474">
    <property type="entry name" value="DUF3127"/>
</dbReference>
<evidence type="ECO:0000313" key="4">
    <source>
        <dbReference type="EMBL" id="MDU0260422.1"/>
    </source>
</evidence>
<reference evidence="4" key="3">
    <citation type="submission" date="2023-10" db="EMBL/GenBank/DDBJ databases">
        <title>Genome Sequence of the Bacteria from From Gut Wall in Crohn's Disease.</title>
        <authorList>
            <person name="Rodriguez-Palacios A."/>
        </authorList>
    </citation>
    <scope>NUCLEOTIDE SEQUENCE</scope>
    <source>
        <strain evidence="4">CavFT-hAR58</strain>
    </source>
</reference>
<dbReference type="OMA" id="VIETHDQ"/>
<dbReference type="RefSeq" id="WP_009596520.1">
    <property type="nucleotide sequence ID" value="NZ_AP025581.1"/>
</dbReference>
<evidence type="ECO:0000256" key="1">
    <source>
        <dbReference type="SAM" id="MobiDB-lite"/>
    </source>
</evidence>
<keyword evidence="5" id="KW-1185">Reference proteome</keyword>
<name>A0A5B5VTU3_9BACT</name>
<protein>
    <submittedName>
        <fullName evidence="3">DUF3127 domain-containing protein</fullName>
    </submittedName>
</protein>
<evidence type="ECO:0000313" key="3">
    <source>
        <dbReference type="EMBL" id="KAA3160944.1"/>
    </source>
</evidence>
<dbReference type="EMBL" id="JAWDES010000005">
    <property type="protein sequence ID" value="MDU0260422.1"/>
    <property type="molecule type" value="Genomic_DNA"/>
</dbReference>
<dbReference type="EMBL" id="VVND01000001">
    <property type="protein sequence ID" value="KAA3160944.1"/>
    <property type="molecule type" value="Genomic_DNA"/>
</dbReference>
<evidence type="ECO:0000313" key="5">
    <source>
        <dbReference type="Proteomes" id="UP000324870"/>
    </source>
</evidence>
<evidence type="ECO:0000313" key="6">
    <source>
        <dbReference type="Proteomes" id="UP001055105"/>
    </source>
</evidence>
<gene>
    <name evidence="2" type="ORF">CE91St16_25680</name>
    <name evidence="3" type="ORF">F2A26_01265</name>
    <name evidence="4" type="ORF">RVH17_09940</name>
</gene>
<dbReference type="Proteomes" id="UP001055105">
    <property type="component" value="Unassembled WGS sequence"/>
</dbReference>
<feature type="region of interest" description="Disordered" evidence="1">
    <location>
        <begin position="88"/>
        <end position="122"/>
    </location>
</feature>
<dbReference type="Proteomes" id="UP001181347">
    <property type="component" value="Unassembled WGS sequence"/>
</dbReference>
<reference evidence="2" key="2">
    <citation type="submission" date="2022-01" db="EMBL/GenBank/DDBJ databases">
        <title>Novel bile acid biosynthetic pathways are enriched in the microbiome of centenarians.</title>
        <authorList>
            <person name="Sato Y."/>
            <person name="Atarashi K."/>
            <person name="Plichta R.D."/>
            <person name="Arai Y."/>
            <person name="Sasajima S."/>
            <person name="Kearney M.S."/>
            <person name="Suda W."/>
            <person name="Takeshita K."/>
            <person name="Sasaki T."/>
            <person name="Okamoto S."/>
            <person name="Skelly N.A."/>
            <person name="Okamura Y."/>
            <person name="Vlamakis H."/>
            <person name="Li Y."/>
            <person name="Tanoue T."/>
            <person name="Takei H."/>
            <person name="Nittono H."/>
            <person name="Narushima S."/>
            <person name="Irie J."/>
            <person name="Itoh H."/>
            <person name="Moriya K."/>
            <person name="Sugiura Y."/>
            <person name="Suematsu M."/>
            <person name="Moritoki N."/>
            <person name="Shibata S."/>
            <person name="Littman R.D."/>
            <person name="Fischbach A.M."/>
            <person name="Uwamino Y."/>
            <person name="Inoue T."/>
            <person name="Honda A."/>
            <person name="Hattori M."/>
            <person name="Murai T."/>
            <person name="Xavier J.R."/>
            <person name="Hirose N."/>
            <person name="Honda K."/>
        </authorList>
    </citation>
    <scope>NUCLEOTIDE SEQUENCE</scope>
    <source>
        <strain evidence="2">CE91-St16</strain>
    </source>
</reference>
<organism evidence="2 6">
    <name type="scientific">Alistipes finegoldii</name>
    <dbReference type="NCBI Taxonomy" id="214856"/>
    <lineage>
        <taxon>Bacteria</taxon>
        <taxon>Pseudomonadati</taxon>
        <taxon>Bacteroidota</taxon>
        <taxon>Bacteroidia</taxon>
        <taxon>Bacteroidales</taxon>
        <taxon>Rikenellaceae</taxon>
        <taxon>Alistipes</taxon>
    </lineage>
</organism>
<proteinExistence type="predicted"/>
<reference evidence="3 5" key="1">
    <citation type="journal article" date="2019" name="Nat. Med.">
        <title>A library of human gut bacterial isolates paired with longitudinal multiomics data enables mechanistic microbiome research.</title>
        <authorList>
            <person name="Poyet M."/>
            <person name="Groussin M."/>
            <person name="Gibbons S.M."/>
            <person name="Avila-Pacheco J."/>
            <person name="Jiang X."/>
            <person name="Kearney S.M."/>
            <person name="Perrotta A.R."/>
            <person name="Berdy B."/>
            <person name="Zhao S."/>
            <person name="Lieberman T.D."/>
            <person name="Swanson P.K."/>
            <person name="Smith M."/>
            <person name="Roesemann S."/>
            <person name="Alexander J.E."/>
            <person name="Rich S.A."/>
            <person name="Livny J."/>
            <person name="Vlamakis H."/>
            <person name="Clish C."/>
            <person name="Bullock K."/>
            <person name="Deik A."/>
            <person name="Scott J."/>
            <person name="Pierce K.A."/>
            <person name="Xavier R.J."/>
            <person name="Alm E.J."/>
        </authorList>
    </citation>
    <scope>NUCLEOTIDE SEQUENCE [LARGE SCALE GENOMIC DNA]</scope>
    <source>
        <strain evidence="3 5">BIOML-A1</strain>
    </source>
</reference>
<dbReference type="AlphaFoldDB" id="A0A5B5VTU3"/>
<evidence type="ECO:0000313" key="2">
    <source>
        <dbReference type="EMBL" id="GKI19660.1"/>
    </source>
</evidence>
<dbReference type="Proteomes" id="UP000324870">
    <property type="component" value="Unassembled WGS sequence"/>
</dbReference>
<dbReference type="EMBL" id="BQOL01000002">
    <property type="protein sequence ID" value="GKI19660.1"/>
    <property type="molecule type" value="Genomic_DNA"/>
</dbReference>